<name>A0A8T0ITA5_CERPU</name>
<dbReference type="AlphaFoldDB" id="A0A8T0ITA5"/>
<reference evidence="1" key="1">
    <citation type="submission" date="2020-06" db="EMBL/GenBank/DDBJ databases">
        <title>WGS assembly of Ceratodon purpureus strain R40.</title>
        <authorList>
            <person name="Carey S.B."/>
            <person name="Jenkins J."/>
            <person name="Shu S."/>
            <person name="Lovell J.T."/>
            <person name="Sreedasyam A."/>
            <person name="Maumus F."/>
            <person name="Tiley G.P."/>
            <person name="Fernandez-Pozo N."/>
            <person name="Barry K."/>
            <person name="Chen C."/>
            <person name="Wang M."/>
            <person name="Lipzen A."/>
            <person name="Daum C."/>
            <person name="Saski C.A."/>
            <person name="Payton A.C."/>
            <person name="Mcbreen J.C."/>
            <person name="Conrad R.E."/>
            <person name="Kollar L.M."/>
            <person name="Olsson S."/>
            <person name="Huttunen S."/>
            <person name="Landis J.B."/>
            <person name="Wickett N.J."/>
            <person name="Johnson M.G."/>
            <person name="Rensing S.A."/>
            <person name="Grimwood J."/>
            <person name="Schmutz J."/>
            <person name="Mcdaniel S.F."/>
        </authorList>
    </citation>
    <scope>NUCLEOTIDE SEQUENCE</scope>
    <source>
        <strain evidence="1">R40</strain>
    </source>
</reference>
<evidence type="ECO:0000313" key="1">
    <source>
        <dbReference type="EMBL" id="KAG0586392.1"/>
    </source>
</evidence>
<accession>A0A8T0ITA5</accession>
<dbReference type="Proteomes" id="UP000822688">
    <property type="component" value="Chromosome 2"/>
</dbReference>
<sequence>MDNFLKRLASPCIRPRVRSSSPRATGAKLSCRTPSPTKRKLLIISKSFSDCNRIPPGVTSSRHLVLILEIVLVLVRWRLGRSLLRVGRRSSSMPRLFGGSEV</sequence>
<comment type="caution">
    <text evidence="1">The sequence shown here is derived from an EMBL/GenBank/DDBJ whole genome shotgun (WGS) entry which is preliminary data.</text>
</comment>
<gene>
    <name evidence="1" type="ORF">KC19_2G087200</name>
</gene>
<dbReference type="EMBL" id="CM026422">
    <property type="protein sequence ID" value="KAG0586392.1"/>
    <property type="molecule type" value="Genomic_DNA"/>
</dbReference>
<evidence type="ECO:0000313" key="2">
    <source>
        <dbReference type="Proteomes" id="UP000822688"/>
    </source>
</evidence>
<proteinExistence type="predicted"/>
<protein>
    <submittedName>
        <fullName evidence="1">Uncharacterized protein</fullName>
    </submittedName>
</protein>
<keyword evidence="2" id="KW-1185">Reference proteome</keyword>
<organism evidence="1 2">
    <name type="scientific">Ceratodon purpureus</name>
    <name type="common">Fire moss</name>
    <name type="synonym">Dicranum purpureum</name>
    <dbReference type="NCBI Taxonomy" id="3225"/>
    <lineage>
        <taxon>Eukaryota</taxon>
        <taxon>Viridiplantae</taxon>
        <taxon>Streptophyta</taxon>
        <taxon>Embryophyta</taxon>
        <taxon>Bryophyta</taxon>
        <taxon>Bryophytina</taxon>
        <taxon>Bryopsida</taxon>
        <taxon>Dicranidae</taxon>
        <taxon>Pseudoditrichales</taxon>
        <taxon>Ditrichaceae</taxon>
        <taxon>Ceratodon</taxon>
    </lineage>
</organism>